<dbReference type="EMBL" id="JAATJB010000029">
    <property type="protein sequence ID" value="NJC00035.1"/>
    <property type="molecule type" value="Genomic_DNA"/>
</dbReference>
<dbReference type="Gene3D" id="3.40.1350.10">
    <property type="match status" value="1"/>
</dbReference>
<proteinExistence type="predicted"/>
<dbReference type="Proteomes" id="UP000531251">
    <property type="component" value="Unassembled WGS sequence"/>
</dbReference>
<dbReference type="GO" id="GO:0003676">
    <property type="term" value="F:nucleic acid binding"/>
    <property type="evidence" value="ECO:0007669"/>
    <property type="project" value="InterPro"/>
</dbReference>
<evidence type="ECO:0000313" key="2">
    <source>
        <dbReference type="Proteomes" id="UP000531251"/>
    </source>
</evidence>
<dbReference type="InterPro" id="IPR011856">
    <property type="entry name" value="tRNA_endonuc-like_dom_sf"/>
</dbReference>
<reference evidence="1 2" key="1">
    <citation type="submission" date="2020-03" db="EMBL/GenBank/DDBJ databases">
        <title>Genomic Encyclopedia of Type Strains, Phase IV (KMG-IV): sequencing the most valuable type-strain genomes for metagenomic binning, comparative biology and taxonomic classification.</title>
        <authorList>
            <person name="Goeker M."/>
        </authorList>
    </citation>
    <scope>NUCLEOTIDE SEQUENCE [LARGE SCALE GENOMIC DNA]</scope>
    <source>
        <strain evidence="1 2">DSM 7225</strain>
    </source>
</reference>
<dbReference type="GO" id="GO:0004519">
    <property type="term" value="F:endonuclease activity"/>
    <property type="evidence" value="ECO:0007669"/>
    <property type="project" value="InterPro"/>
</dbReference>
<dbReference type="AlphaFoldDB" id="A0A7X5Y2X1"/>
<dbReference type="RefSeq" id="WP_125974156.1">
    <property type="nucleotide sequence ID" value="NZ_BAAADY010000050.1"/>
</dbReference>
<name>A0A7X5Y2X1_9SPHN</name>
<dbReference type="CDD" id="cd22341">
    <property type="entry name" value="NucS-like"/>
    <property type="match status" value="1"/>
</dbReference>
<accession>A0A7X5Y2X1</accession>
<keyword evidence="2" id="KW-1185">Reference proteome</keyword>
<comment type="caution">
    <text evidence="1">The sequence shown here is derived from an EMBL/GenBank/DDBJ whole genome shotgun (WGS) entry which is preliminary data.</text>
</comment>
<evidence type="ECO:0000313" key="1">
    <source>
        <dbReference type="EMBL" id="NJC00035.1"/>
    </source>
</evidence>
<gene>
    <name evidence="1" type="ORF">GGR89_004383</name>
</gene>
<sequence>MKNYYRVMLGRKSMHARECFEGGFIGTDFGIHEDLSGKLPESVRPFNRAYAPIYLQLHPEKSKVAAGLACAAIWTVSKMLRPGDILLSPDGTGRYRVGAIEGEYWYATGAVLPHRRTVIWHDIYIDRAAMSEPLRNSTGSIGTVSNINVHAEEIESLIGGLPAISPQPIMTSEGLVEDAVAFGMEKHLEDFLVANWGQTELGRDWEIYADEGELVGQQFPTDTGALDILAISKDRKRLLVVELKKGRASDAVVGQILRYMGYVQEELAEAGQTVEGAVIALDDDQRIRRALAMVPAVRFYRYRVSFQLIPA</sequence>
<dbReference type="InterPro" id="IPR002793">
    <property type="entry name" value="Endonuclease_NucS"/>
</dbReference>
<organism evidence="1 2">
    <name type="scientific">Sphingomonas trueperi</name>
    <dbReference type="NCBI Taxonomy" id="53317"/>
    <lineage>
        <taxon>Bacteria</taxon>
        <taxon>Pseudomonadati</taxon>
        <taxon>Pseudomonadota</taxon>
        <taxon>Alphaproteobacteria</taxon>
        <taxon>Sphingomonadales</taxon>
        <taxon>Sphingomonadaceae</taxon>
        <taxon>Sphingomonas</taxon>
    </lineage>
</organism>
<protein>
    <submittedName>
        <fullName evidence="1">Restriction system protein</fullName>
    </submittedName>
</protein>